<dbReference type="EMBL" id="LXQA010589993">
    <property type="protein sequence ID" value="MCI60891.1"/>
    <property type="molecule type" value="Genomic_DNA"/>
</dbReference>
<name>A0A392TIC9_9FABA</name>
<reference evidence="1 2" key="1">
    <citation type="journal article" date="2018" name="Front. Plant Sci.">
        <title>Red Clover (Trifolium pratense) and Zigzag Clover (T. medium) - A Picture of Genomic Similarities and Differences.</title>
        <authorList>
            <person name="Dluhosova J."/>
            <person name="Istvanek J."/>
            <person name="Nedelnik J."/>
            <person name="Repkova J."/>
        </authorList>
    </citation>
    <scope>NUCLEOTIDE SEQUENCE [LARGE SCALE GENOMIC DNA]</scope>
    <source>
        <strain evidence="2">cv. 10/8</strain>
        <tissue evidence="1">Leaf</tissue>
    </source>
</reference>
<comment type="caution">
    <text evidence="1">The sequence shown here is derived from an EMBL/GenBank/DDBJ whole genome shotgun (WGS) entry which is preliminary data.</text>
</comment>
<organism evidence="1 2">
    <name type="scientific">Trifolium medium</name>
    <dbReference type="NCBI Taxonomy" id="97028"/>
    <lineage>
        <taxon>Eukaryota</taxon>
        <taxon>Viridiplantae</taxon>
        <taxon>Streptophyta</taxon>
        <taxon>Embryophyta</taxon>
        <taxon>Tracheophyta</taxon>
        <taxon>Spermatophyta</taxon>
        <taxon>Magnoliopsida</taxon>
        <taxon>eudicotyledons</taxon>
        <taxon>Gunneridae</taxon>
        <taxon>Pentapetalae</taxon>
        <taxon>rosids</taxon>
        <taxon>fabids</taxon>
        <taxon>Fabales</taxon>
        <taxon>Fabaceae</taxon>
        <taxon>Papilionoideae</taxon>
        <taxon>50 kb inversion clade</taxon>
        <taxon>NPAAA clade</taxon>
        <taxon>Hologalegina</taxon>
        <taxon>IRL clade</taxon>
        <taxon>Trifolieae</taxon>
        <taxon>Trifolium</taxon>
    </lineage>
</organism>
<keyword evidence="2" id="KW-1185">Reference proteome</keyword>
<protein>
    <submittedName>
        <fullName evidence="1">Uncharacterized protein</fullName>
    </submittedName>
</protein>
<proteinExistence type="predicted"/>
<dbReference type="AlphaFoldDB" id="A0A392TIC9"/>
<feature type="non-terminal residue" evidence="1">
    <location>
        <position position="33"/>
    </location>
</feature>
<dbReference type="Proteomes" id="UP000265520">
    <property type="component" value="Unassembled WGS sequence"/>
</dbReference>
<sequence>MNSSEMFITASSGSDSAAMVAENLVLPFGILKE</sequence>
<evidence type="ECO:0000313" key="2">
    <source>
        <dbReference type="Proteomes" id="UP000265520"/>
    </source>
</evidence>
<accession>A0A392TIC9</accession>
<evidence type="ECO:0000313" key="1">
    <source>
        <dbReference type="EMBL" id="MCI60891.1"/>
    </source>
</evidence>